<feature type="non-terminal residue" evidence="1">
    <location>
        <position position="117"/>
    </location>
</feature>
<keyword evidence="2" id="KW-1185">Reference proteome</keyword>
<evidence type="ECO:0000313" key="2">
    <source>
        <dbReference type="Proteomes" id="UP000708208"/>
    </source>
</evidence>
<dbReference type="EMBL" id="CAJVCH010491412">
    <property type="protein sequence ID" value="CAG7820830.1"/>
    <property type="molecule type" value="Genomic_DNA"/>
</dbReference>
<accession>A0A8J2KT35</accession>
<gene>
    <name evidence="1" type="ORF">AFUS01_LOCUS31201</name>
</gene>
<name>A0A8J2KT35_9HEXA</name>
<organism evidence="1 2">
    <name type="scientific">Allacma fusca</name>
    <dbReference type="NCBI Taxonomy" id="39272"/>
    <lineage>
        <taxon>Eukaryota</taxon>
        <taxon>Metazoa</taxon>
        <taxon>Ecdysozoa</taxon>
        <taxon>Arthropoda</taxon>
        <taxon>Hexapoda</taxon>
        <taxon>Collembola</taxon>
        <taxon>Symphypleona</taxon>
        <taxon>Sminthuridae</taxon>
        <taxon>Allacma</taxon>
    </lineage>
</organism>
<dbReference type="Proteomes" id="UP000708208">
    <property type="component" value="Unassembled WGS sequence"/>
</dbReference>
<proteinExistence type="predicted"/>
<sequence>LIGPEICMLLIHAIHTLINGYIISKLARCNKFTLKLALNHFKNKLKQTIINLQMPKYVWRPKILPVEHANFVPPVYRPLPAGIHFKKKDVVHVRTLNWWASNAPPYVDPREGRPHRR</sequence>
<comment type="caution">
    <text evidence="1">The sequence shown here is derived from an EMBL/GenBank/DDBJ whole genome shotgun (WGS) entry which is preliminary data.</text>
</comment>
<protein>
    <submittedName>
        <fullName evidence="1">Uncharacterized protein</fullName>
    </submittedName>
</protein>
<evidence type="ECO:0000313" key="1">
    <source>
        <dbReference type="EMBL" id="CAG7820830.1"/>
    </source>
</evidence>
<feature type="non-terminal residue" evidence="1">
    <location>
        <position position="1"/>
    </location>
</feature>
<dbReference type="AlphaFoldDB" id="A0A8J2KT35"/>
<reference evidence="1" key="1">
    <citation type="submission" date="2021-06" db="EMBL/GenBank/DDBJ databases">
        <authorList>
            <person name="Hodson N. C."/>
            <person name="Mongue J. A."/>
            <person name="Jaron S. K."/>
        </authorList>
    </citation>
    <scope>NUCLEOTIDE SEQUENCE</scope>
</reference>